<name>A0A917MWX7_9BACT</name>
<keyword evidence="6" id="KW-1185">Reference proteome</keyword>
<gene>
    <name evidence="5" type="ORF">GCM10011379_29000</name>
</gene>
<evidence type="ECO:0000313" key="5">
    <source>
        <dbReference type="EMBL" id="GGH70571.1"/>
    </source>
</evidence>
<evidence type="ECO:0000259" key="4">
    <source>
        <dbReference type="PROSITE" id="PS01124"/>
    </source>
</evidence>
<protein>
    <recommendedName>
        <fullName evidence="4">HTH araC/xylS-type domain-containing protein</fullName>
    </recommendedName>
</protein>
<dbReference type="Gene3D" id="1.10.10.60">
    <property type="entry name" value="Homeodomain-like"/>
    <property type="match status" value="2"/>
</dbReference>
<dbReference type="SMART" id="SM00342">
    <property type="entry name" value="HTH_ARAC"/>
    <property type="match status" value="1"/>
</dbReference>
<dbReference type="GO" id="GO:0003700">
    <property type="term" value="F:DNA-binding transcription factor activity"/>
    <property type="evidence" value="ECO:0007669"/>
    <property type="project" value="InterPro"/>
</dbReference>
<reference evidence="5" key="2">
    <citation type="submission" date="2020-09" db="EMBL/GenBank/DDBJ databases">
        <authorList>
            <person name="Sun Q."/>
            <person name="Zhou Y."/>
        </authorList>
    </citation>
    <scope>NUCLEOTIDE SEQUENCE</scope>
    <source>
        <strain evidence="5">CGMCC 1.15290</strain>
    </source>
</reference>
<feature type="domain" description="HTH araC/xylS-type" evidence="4">
    <location>
        <begin position="233"/>
        <end position="329"/>
    </location>
</feature>
<dbReference type="InterPro" id="IPR018062">
    <property type="entry name" value="HTH_AraC-typ_CS"/>
</dbReference>
<dbReference type="PANTHER" id="PTHR47893:SF1">
    <property type="entry name" value="REGULATORY PROTEIN PCHR"/>
    <property type="match status" value="1"/>
</dbReference>
<proteinExistence type="predicted"/>
<comment type="caution">
    <text evidence="5">The sequence shown here is derived from an EMBL/GenBank/DDBJ whole genome shotgun (WGS) entry which is preliminary data.</text>
</comment>
<organism evidence="5 6">
    <name type="scientific">Filimonas zeae</name>
    <dbReference type="NCBI Taxonomy" id="1737353"/>
    <lineage>
        <taxon>Bacteria</taxon>
        <taxon>Pseudomonadati</taxon>
        <taxon>Bacteroidota</taxon>
        <taxon>Chitinophagia</taxon>
        <taxon>Chitinophagales</taxon>
        <taxon>Chitinophagaceae</taxon>
        <taxon>Filimonas</taxon>
    </lineage>
</organism>
<keyword evidence="2" id="KW-0238">DNA-binding</keyword>
<reference evidence="5" key="1">
    <citation type="journal article" date="2014" name="Int. J. Syst. Evol. Microbiol.">
        <title>Complete genome sequence of Corynebacterium casei LMG S-19264T (=DSM 44701T), isolated from a smear-ripened cheese.</title>
        <authorList>
            <consortium name="US DOE Joint Genome Institute (JGI-PGF)"/>
            <person name="Walter F."/>
            <person name="Albersmeier A."/>
            <person name="Kalinowski J."/>
            <person name="Ruckert C."/>
        </authorList>
    </citation>
    <scope>NUCLEOTIDE SEQUENCE</scope>
    <source>
        <strain evidence="5">CGMCC 1.15290</strain>
    </source>
</reference>
<dbReference type="InterPro" id="IPR009057">
    <property type="entry name" value="Homeodomain-like_sf"/>
</dbReference>
<dbReference type="AlphaFoldDB" id="A0A917MWX7"/>
<keyword evidence="3" id="KW-0804">Transcription</keyword>
<dbReference type="PROSITE" id="PS01124">
    <property type="entry name" value="HTH_ARAC_FAMILY_2"/>
    <property type="match status" value="1"/>
</dbReference>
<accession>A0A917MWX7</accession>
<dbReference type="InterPro" id="IPR018060">
    <property type="entry name" value="HTH_AraC"/>
</dbReference>
<dbReference type="PANTHER" id="PTHR47893">
    <property type="entry name" value="REGULATORY PROTEIN PCHR"/>
    <property type="match status" value="1"/>
</dbReference>
<evidence type="ECO:0000256" key="3">
    <source>
        <dbReference type="ARBA" id="ARBA00023163"/>
    </source>
</evidence>
<sequence length="329" mass="37993">MNRRTNDNHAMYCAFDIDKGDTGFAEKKREVNKELHQGIVHELVSPGISLGYYHIQSKEQGQVVIQNQKPFIQCSYTISGIKSYTVNNGKQQLASFGGQEYNYLFLNNQEVHLNWWPEEKLEIYELGLSPELFMQYLPEAHPFYQVVQNAMVKNAPVSMSHVNLPLSRNFCDILKQMLHCPLEGRYKELFVKSKTLELMAYQLEHYEQVTGGATRSAATKGKQLKKEEVERMYQAQHIILTNLDSPCSLIDLAHQVGTNEAYLKKHFKEVFGNTVFGYLQNIKMNKAREMLADGRSVAEVADYMGYKYSVHFTRAFKKFFGYPPKEDKQ</sequence>
<keyword evidence="1" id="KW-0805">Transcription regulation</keyword>
<dbReference type="Pfam" id="PF12833">
    <property type="entry name" value="HTH_18"/>
    <property type="match status" value="1"/>
</dbReference>
<evidence type="ECO:0000256" key="2">
    <source>
        <dbReference type="ARBA" id="ARBA00023125"/>
    </source>
</evidence>
<dbReference type="GO" id="GO:0043565">
    <property type="term" value="F:sequence-specific DNA binding"/>
    <property type="evidence" value="ECO:0007669"/>
    <property type="project" value="InterPro"/>
</dbReference>
<dbReference type="SUPFAM" id="SSF46689">
    <property type="entry name" value="Homeodomain-like"/>
    <property type="match status" value="2"/>
</dbReference>
<dbReference type="InterPro" id="IPR053142">
    <property type="entry name" value="PchR_regulatory_protein"/>
</dbReference>
<dbReference type="RefSeq" id="WP_188953441.1">
    <property type="nucleotide sequence ID" value="NZ_BMIB01000003.1"/>
</dbReference>
<evidence type="ECO:0000313" key="6">
    <source>
        <dbReference type="Proteomes" id="UP000627292"/>
    </source>
</evidence>
<dbReference type="PROSITE" id="PS00041">
    <property type="entry name" value="HTH_ARAC_FAMILY_1"/>
    <property type="match status" value="1"/>
</dbReference>
<dbReference type="EMBL" id="BMIB01000003">
    <property type="protein sequence ID" value="GGH70571.1"/>
    <property type="molecule type" value="Genomic_DNA"/>
</dbReference>
<dbReference type="Proteomes" id="UP000627292">
    <property type="component" value="Unassembled WGS sequence"/>
</dbReference>
<evidence type="ECO:0000256" key="1">
    <source>
        <dbReference type="ARBA" id="ARBA00023015"/>
    </source>
</evidence>